<keyword evidence="2" id="KW-1185">Reference proteome</keyword>
<evidence type="ECO:0008006" key="3">
    <source>
        <dbReference type="Google" id="ProtNLM"/>
    </source>
</evidence>
<dbReference type="Proteomes" id="UP001501690">
    <property type="component" value="Unassembled WGS sequence"/>
</dbReference>
<organism evidence="1 2">
    <name type="scientific">Microbacterium sediminicola</name>
    <dbReference type="NCBI Taxonomy" id="415210"/>
    <lineage>
        <taxon>Bacteria</taxon>
        <taxon>Bacillati</taxon>
        <taxon>Actinomycetota</taxon>
        <taxon>Actinomycetes</taxon>
        <taxon>Micrococcales</taxon>
        <taxon>Microbacteriaceae</taxon>
        <taxon>Microbacterium</taxon>
    </lineage>
</organism>
<dbReference type="Gene3D" id="3.30.460.40">
    <property type="match status" value="1"/>
</dbReference>
<evidence type="ECO:0000313" key="2">
    <source>
        <dbReference type="Proteomes" id="UP001501690"/>
    </source>
</evidence>
<protein>
    <recommendedName>
        <fullName evidence="3">Amino acid transporter</fullName>
    </recommendedName>
</protein>
<proteinExistence type="predicted"/>
<reference evidence="2" key="1">
    <citation type="journal article" date="2019" name="Int. J. Syst. Evol. Microbiol.">
        <title>The Global Catalogue of Microorganisms (GCM) 10K type strain sequencing project: providing services to taxonomists for standard genome sequencing and annotation.</title>
        <authorList>
            <consortium name="The Broad Institute Genomics Platform"/>
            <consortium name="The Broad Institute Genome Sequencing Center for Infectious Disease"/>
            <person name="Wu L."/>
            <person name="Ma J."/>
        </authorList>
    </citation>
    <scope>NUCLEOTIDE SEQUENCE [LARGE SCALE GENOMIC DNA]</scope>
    <source>
        <strain evidence="2">JCM 15577</strain>
    </source>
</reference>
<evidence type="ECO:0000313" key="1">
    <source>
        <dbReference type="EMBL" id="GAA1702659.1"/>
    </source>
</evidence>
<comment type="caution">
    <text evidence="1">The sequence shown here is derived from an EMBL/GenBank/DDBJ whole genome shotgun (WGS) entry which is preliminary data.</text>
</comment>
<name>A0ABP4UC36_9MICO</name>
<dbReference type="EMBL" id="BAAAPL010000002">
    <property type="protein sequence ID" value="GAA1702659.1"/>
    <property type="molecule type" value="Genomic_DNA"/>
</dbReference>
<gene>
    <name evidence="1" type="ORF">GCM10009808_20800</name>
</gene>
<sequence length="220" mass="24806">MSDPVPTGETPWMLLGAASTADLLSGTDVRWWLSGGSAYDQWRGEPLRERDRTTISVVYSALPTLIDALPEGMTAWARFGDEFTPWADLPDGADIPAAWIFDADRDAWVLQVNLEDGTAARWVYRRDPRLQLPWDKAVLDIDGIPTGAPEVQLVWKALRPYPDDEADKDIVLPALPEEARQWWEKAILSIHPHSTWSIHVRSPFAPAKASWNRTRRNQGL</sequence>
<accession>A0ABP4UC36</accession>
<dbReference type="RefSeq" id="WP_344072306.1">
    <property type="nucleotide sequence ID" value="NZ_BAAAPL010000002.1"/>
</dbReference>